<dbReference type="AlphaFoldDB" id="A0A0N7HIT6"/>
<dbReference type="InterPro" id="IPR014922">
    <property type="entry name" value="YdhG-like"/>
</dbReference>
<keyword evidence="2" id="KW-1185">Reference proteome</keyword>
<dbReference type="Proteomes" id="UP000064920">
    <property type="component" value="Chromosome"/>
</dbReference>
<sequence>MDHPAFASSEIAHVYDACPAPVRATLLALRTMIYAEAAQLGVPVTESLKWGQPSYATPKGTPLRLGHLKTGGAAIYAHCQSRVIPELRDLAPDLNYDGTRAVHLDPDHALPVAPLRLMIRRALTYRT</sequence>
<accession>A0A0N7HIT6</accession>
<proteinExistence type="predicted"/>
<dbReference type="STRING" id="1397108.IMCC12053_2178"/>
<organism evidence="1 2">
    <name type="scientific">Celeribacter marinus</name>
    <dbReference type="NCBI Taxonomy" id="1397108"/>
    <lineage>
        <taxon>Bacteria</taxon>
        <taxon>Pseudomonadati</taxon>
        <taxon>Pseudomonadota</taxon>
        <taxon>Alphaproteobacteria</taxon>
        <taxon>Rhodobacterales</taxon>
        <taxon>Roseobacteraceae</taxon>
        <taxon>Celeribacter</taxon>
    </lineage>
</organism>
<name>A0A0N7HIT6_9RHOB</name>
<dbReference type="OrthoDB" id="328972at2"/>
<dbReference type="KEGG" id="cmar:IMCC12053_2178"/>
<gene>
    <name evidence="1" type="ORF">IMCC12053_2178</name>
</gene>
<dbReference type="EMBL" id="CP012023">
    <property type="protein sequence ID" value="ALI56125.1"/>
    <property type="molecule type" value="Genomic_DNA"/>
</dbReference>
<dbReference type="PATRIC" id="fig|1397108.4.peg.2230"/>
<reference evidence="1 2" key="1">
    <citation type="submission" date="2015-05" db="EMBL/GenBank/DDBJ databases">
        <authorList>
            <person name="Wang D.B."/>
            <person name="Wang M."/>
        </authorList>
    </citation>
    <scope>NUCLEOTIDE SEQUENCE [LARGE SCALE GENOMIC DNA]</scope>
    <source>
        <strain evidence="1 2">IMCC 12053</strain>
    </source>
</reference>
<protein>
    <submittedName>
        <fullName evidence="1">Uncharacterized protein</fullName>
    </submittedName>
</protein>
<dbReference type="SUPFAM" id="SSF159888">
    <property type="entry name" value="YdhG-like"/>
    <property type="match status" value="1"/>
</dbReference>
<dbReference type="Pfam" id="PF08818">
    <property type="entry name" value="DUF1801"/>
    <property type="match status" value="1"/>
</dbReference>
<evidence type="ECO:0000313" key="2">
    <source>
        <dbReference type="Proteomes" id="UP000064920"/>
    </source>
</evidence>
<evidence type="ECO:0000313" key="1">
    <source>
        <dbReference type="EMBL" id="ALI56125.1"/>
    </source>
</evidence>
<dbReference type="RefSeq" id="WP_062218879.1">
    <property type="nucleotide sequence ID" value="NZ_CP012023.1"/>
</dbReference>